<sequence>MKPDDPLPALVASIDQLVALAPHAARAARGLFDAFRAEQFSDSQALYLTAASTQDNPLEAP</sequence>
<dbReference type="RefSeq" id="WP_146916973.1">
    <property type="nucleotide sequence ID" value="NZ_CP042430.1"/>
</dbReference>
<keyword evidence="2" id="KW-1185">Reference proteome</keyword>
<accession>A0A5B8U2F7</accession>
<organism evidence="1 2">
    <name type="scientific">Baekduia soli</name>
    <dbReference type="NCBI Taxonomy" id="496014"/>
    <lineage>
        <taxon>Bacteria</taxon>
        <taxon>Bacillati</taxon>
        <taxon>Actinomycetota</taxon>
        <taxon>Thermoleophilia</taxon>
        <taxon>Solirubrobacterales</taxon>
        <taxon>Baekduiaceae</taxon>
        <taxon>Baekduia</taxon>
    </lineage>
</organism>
<reference evidence="1 2" key="1">
    <citation type="journal article" date="2018" name="J. Microbiol.">
        <title>Baekduia soli gen. nov., sp. nov., a novel bacterium isolated from the soil of Baekdu Mountain and proposal of a novel family name, Baekduiaceae fam. nov.</title>
        <authorList>
            <person name="An D.S."/>
            <person name="Siddiqi M.Z."/>
            <person name="Kim K.H."/>
            <person name="Yu H.S."/>
            <person name="Im W.T."/>
        </authorList>
    </citation>
    <scope>NUCLEOTIDE SEQUENCE [LARGE SCALE GENOMIC DNA]</scope>
    <source>
        <strain evidence="1 2">BR7-21</strain>
    </source>
</reference>
<protein>
    <submittedName>
        <fullName evidence="1">Uncharacterized protein</fullName>
    </submittedName>
</protein>
<dbReference type="AlphaFoldDB" id="A0A5B8U2F7"/>
<gene>
    <name evidence="1" type="ORF">FSW04_05225</name>
</gene>
<dbReference type="Proteomes" id="UP000321805">
    <property type="component" value="Chromosome"/>
</dbReference>
<proteinExistence type="predicted"/>
<dbReference type="EMBL" id="CP042430">
    <property type="protein sequence ID" value="QEC47045.1"/>
    <property type="molecule type" value="Genomic_DNA"/>
</dbReference>
<evidence type="ECO:0000313" key="2">
    <source>
        <dbReference type="Proteomes" id="UP000321805"/>
    </source>
</evidence>
<dbReference type="KEGG" id="bsol:FSW04_05225"/>
<name>A0A5B8U2F7_9ACTN</name>
<evidence type="ECO:0000313" key="1">
    <source>
        <dbReference type="EMBL" id="QEC47045.1"/>
    </source>
</evidence>